<protein>
    <submittedName>
        <fullName evidence="2">Uncharacterized protein</fullName>
    </submittedName>
</protein>
<sequence length="176" mass="18740">MGVLQPRGRRDSRASALSRNLMFDRDIHVNAPSETLVEHANLGSPPGPTGAESSSYNGSTMRTPNRSFYHRSFNTNMDPAHYSSDGLRTGLACPPSLDIFHGSQNSASYSQDEATSSHAVGEALSEPGYASVDLASASGSSALTEMIRRPSTDTVEDQVTQPGMDDISFPPAAHNL</sequence>
<evidence type="ECO:0000313" key="3">
    <source>
        <dbReference type="Proteomes" id="UP001147760"/>
    </source>
</evidence>
<evidence type="ECO:0000313" key="2">
    <source>
        <dbReference type="EMBL" id="KAJ5478092.1"/>
    </source>
</evidence>
<feature type="region of interest" description="Disordered" evidence="1">
    <location>
        <begin position="143"/>
        <end position="176"/>
    </location>
</feature>
<feature type="region of interest" description="Disordered" evidence="1">
    <location>
        <begin position="38"/>
        <end position="60"/>
    </location>
</feature>
<comment type="caution">
    <text evidence="2">The sequence shown here is derived from an EMBL/GenBank/DDBJ whole genome shotgun (WGS) entry which is preliminary data.</text>
</comment>
<proteinExistence type="predicted"/>
<dbReference type="AlphaFoldDB" id="A0A9W9WWR6"/>
<reference evidence="2" key="1">
    <citation type="submission" date="2022-12" db="EMBL/GenBank/DDBJ databases">
        <authorList>
            <person name="Petersen C."/>
        </authorList>
    </citation>
    <scope>NUCLEOTIDE SEQUENCE</scope>
    <source>
        <strain evidence="2">IBT 17660</strain>
    </source>
</reference>
<reference evidence="2" key="2">
    <citation type="journal article" date="2023" name="IMA Fungus">
        <title>Comparative genomic study of the Penicillium genus elucidates a diverse pangenome and 15 lateral gene transfer events.</title>
        <authorList>
            <person name="Petersen C."/>
            <person name="Sorensen T."/>
            <person name="Nielsen M.R."/>
            <person name="Sondergaard T.E."/>
            <person name="Sorensen J.L."/>
            <person name="Fitzpatrick D.A."/>
            <person name="Frisvad J.C."/>
            <person name="Nielsen K.L."/>
        </authorList>
    </citation>
    <scope>NUCLEOTIDE SEQUENCE</scope>
    <source>
        <strain evidence="2">IBT 17660</strain>
    </source>
</reference>
<evidence type="ECO:0000256" key="1">
    <source>
        <dbReference type="SAM" id="MobiDB-lite"/>
    </source>
</evidence>
<feature type="compositionally biased region" description="Polar residues" evidence="1">
    <location>
        <begin position="51"/>
        <end position="60"/>
    </location>
</feature>
<gene>
    <name evidence="2" type="ORF">N7530_003601</name>
</gene>
<dbReference type="EMBL" id="JAPWDO010000003">
    <property type="protein sequence ID" value="KAJ5478092.1"/>
    <property type="molecule type" value="Genomic_DNA"/>
</dbReference>
<organism evidence="2 3">
    <name type="scientific">Penicillium desertorum</name>
    <dbReference type="NCBI Taxonomy" id="1303715"/>
    <lineage>
        <taxon>Eukaryota</taxon>
        <taxon>Fungi</taxon>
        <taxon>Dikarya</taxon>
        <taxon>Ascomycota</taxon>
        <taxon>Pezizomycotina</taxon>
        <taxon>Eurotiomycetes</taxon>
        <taxon>Eurotiomycetidae</taxon>
        <taxon>Eurotiales</taxon>
        <taxon>Aspergillaceae</taxon>
        <taxon>Penicillium</taxon>
    </lineage>
</organism>
<keyword evidence="3" id="KW-1185">Reference proteome</keyword>
<accession>A0A9W9WWR6</accession>
<name>A0A9W9WWR6_9EURO</name>
<dbReference type="Proteomes" id="UP001147760">
    <property type="component" value="Unassembled WGS sequence"/>
</dbReference>